<proteinExistence type="predicted"/>
<evidence type="ECO:0000313" key="1">
    <source>
        <dbReference type="EMBL" id="GFD32807.1"/>
    </source>
</evidence>
<sequence>NMTITRSGMTSKVIEELVNRRVEEALASYEATRAVNALEAENQSQNVTTAIMEMVEMEMVDIEIVKMDI</sequence>
<accession>A0A699VC92</accession>
<protein>
    <submittedName>
        <fullName evidence="1">Uncharacterized protein</fullName>
    </submittedName>
</protein>
<comment type="caution">
    <text evidence="1">The sequence shown here is derived from an EMBL/GenBank/DDBJ whole genome shotgun (WGS) entry which is preliminary data.</text>
</comment>
<dbReference type="EMBL" id="BKCJ011428337">
    <property type="protein sequence ID" value="GFD32807.1"/>
    <property type="molecule type" value="Genomic_DNA"/>
</dbReference>
<gene>
    <name evidence="1" type="ORF">Tci_904776</name>
</gene>
<reference evidence="1" key="1">
    <citation type="journal article" date="2019" name="Sci. Rep.">
        <title>Draft genome of Tanacetum cinerariifolium, the natural source of mosquito coil.</title>
        <authorList>
            <person name="Yamashiro T."/>
            <person name="Shiraishi A."/>
            <person name="Satake H."/>
            <person name="Nakayama K."/>
        </authorList>
    </citation>
    <scope>NUCLEOTIDE SEQUENCE</scope>
</reference>
<dbReference type="AlphaFoldDB" id="A0A699VC92"/>
<name>A0A699VC92_TANCI</name>
<organism evidence="1">
    <name type="scientific">Tanacetum cinerariifolium</name>
    <name type="common">Dalmatian daisy</name>
    <name type="synonym">Chrysanthemum cinerariifolium</name>
    <dbReference type="NCBI Taxonomy" id="118510"/>
    <lineage>
        <taxon>Eukaryota</taxon>
        <taxon>Viridiplantae</taxon>
        <taxon>Streptophyta</taxon>
        <taxon>Embryophyta</taxon>
        <taxon>Tracheophyta</taxon>
        <taxon>Spermatophyta</taxon>
        <taxon>Magnoliopsida</taxon>
        <taxon>eudicotyledons</taxon>
        <taxon>Gunneridae</taxon>
        <taxon>Pentapetalae</taxon>
        <taxon>asterids</taxon>
        <taxon>campanulids</taxon>
        <taxon>Asterales</taxon>
        <taxon>Asteraceae</taxon>
        <taxon>Asteroideae</taxon>
        <taxon>Anthemideae</taxon>
        <taxon>Anthemidinae</taxon>
        <taxon>Tanacetum</taxon>
    </lineage>
</organism>
<feature type="non-terminal residue" evidence="1">
    <location>
        <position position="1"/>
    </location>
</feature>